<dbReference type="EMBL" id="JAECZO010000053">
    <property type="protein sequence ID" value="KAK7195382.1"/>
    <property type="molecule type" value="Genomic_DNA"/>
</dbReference>
<gene>
    <name evidence="1" type="ORF">NESM_000465000</name>
</gene>
<proteinExistence type="predicted"/>
<reference evidence="1 2" key="1">
    <citation type="journal article" date="2021" name="MBio">
        <title>A New Model Trypanosomatid, Novymonas esmeraldas: Genomic Perception of Its 'Candidatus Pandoraea novymonadis' Endosymbiont.</title>
        <authorList>
            <person name="Zakharova A."/>
            <person name="Saura A."/>
            <person name="Butenko A."/>
            <person name="Podesvova L."/>
            <person name="Warmusova S."/>
            <person name="Kostygov A.Y."/>
            <person name="Nenarokova A."/>
            <person name="Lukes J."/>
            <person name="Opperdoes F.R."/>
            <person name="Yurchenko V."/>
        </authorList>
    </citation>
    <scope>NUCLEOTIDE SEQUENCE [LARGE SCALE GENOMIC DNA]</scope>
    <source>
        <strain evidence="1 2">E262AT.01</strain>
    </source>
</reference>
<dbReference type="Proteomes" id="UP001430356">
    <property type="component" value="Unassembled WGS sequence"/>
</dbReference>
<evidence type="ECO:0000313" key="2">
    <source>
        <dbReference type="Proteomes" id="UP001430356"/>
    </source>
</evidence>
<name>A0AAW0EPI5_9TRYP</name>
<keyword evidence="2" id="KW-1185">Reference proteome</keyword>
<comment type="caution">
    <text evidence="1">The sequence shown here is derived from an EMBL/GenBank/DDBJ whole genome shotgun (WGS) entry which is preliminary data.</text>
</comment>
<evidence type="ECO:0000313" key="1">
    <source>
        <dbReference type="EMBL" id="KAK7195382.1"/>
    </source>
</evidence>
<sequence>MKLHLEEAYEELCAEYNTKPLWSFLSCLRNTYATADGEVFIDASSVEGEHFCVFVELLRQLLRRPNMFIQPAIVRLGTPSAPLTRSPLSTAEEQDSHVFYAVPPRLLRLKLRLSRNANNTDVERVSRLIVVEKVVDCVPFPIPGDDGAKAGGQATGSLSQLNWPEKAVVECIDLHDCVFVSLTGGRALRAAARRNAYLQHVFLEGCSVNAAVVAHIVQVTRGNREQFRHACAVA</sequence>
<protein>
    <submittedName>
        <fullName evidence="1">Uncharacterized protein</fullName>
    </submittedName>
</protein>
<accession>A0AAW0EPI5</accession>
<organism evidence="1 2">
    <name type="scientific">Novymonas esmeraldas</name>
    <dbReference type="NCBI Taxonomy" id="1808958"/>
    <lineage>
        <taxon>Eukaryota</taxon>
        <taxon>Discoba</taxon>
        <taxon>Euglenozoa</taxon>
        <taxon>Kinetoplastea</taxon>
        <taxon>Metakinetoplastina</taxon>
        <taxon>Trypanosomatida</taxon>
        <taxon>Trypanosomatidae</taxon>
        <taxon>Novymonas</taxon>
    </lineage>
</organism>
<dbReference type="AlphaFoldDB" id="A0AAW0EPI5"/>